<dbReference type="GO" id="GO:0005506">
    <property type="term" value="F:iron ion binding"/>
    <property type="evidence" value="ECO:0007669"/>
    <property type="project" value="TreeGrafter"/>
</dbReference>
<dbReference type="Pfam" id="PF01455">
    <property type="entry name" value="HupF_HypC"/>
    <property type="match status" value="1"/>
</dbReference>
<dbReference type="PANTHER" id="PTHR35177">
    <property type="entry name" value="HYDROGENASE MATURATION FACTOR HYBG"/>
    <property type="match status" value="1"/>
</dbReference>
<dbReference type="RefSeq" id="WP_090659053.1">
    <property type="nucleotide sequence ID" value="NZ_FOIA01000019.1"/>
</dbReference>
<evidence type="ECO:0000313" key="3">
    <source>
        <dbReference type="Proteomes" id="UP000199345"/>
    </source>
</evidence>
<dbReference type="GO" id="GO:0051604">
    <property type="term" value="P:protein maturation"/>
    <property type="evidence" value="ECO:0007669"/>
    <property type="project" value="TreeGrafter"/>
</dbReference>
<comment type="similarity">
    <text evidence="1">Belongs to the HupF/HypC family.</text>
</comment>
<dbReference type="SUPFAM" id="SSF159127">
    <property type="entry name" value="HupF/HypC-like"/>
    <property type="match status" value="1"/>
</dbReference>
<dbReference type="FunFam" id="2.30.30.140:FF:000022">
    <property type="entry name" value="Hydrogenase assembly chaperone HybG"/>
    <property type="match status" value="1"/>
</dbReference>
<dbReference type="NCBIfam" id="TIGR00074">
    <property type="entry name" value="hypC_hupF"/>
    <property type="match status" value="1"/>
</dbReference>
<evidence type="ECO:0000256" key="1">
    <source>
        <dbReference type="ARBA" id="ARBA00006018"/>
    </source>
</evidence>
<dbReference type="PROSITE" id="PS01097">
    <property type="entry name" value="HUPF_HYPC"/>
    <property type="match status" value="1"/>
</dbReference>
<proteinExistence type="inferred from homology"/>
<keyword evidence="3" id="KW-1185">Reference proteome</keyword>
<gene>
    <name evidence="2" type="ORF">SAMN05216326_11935</name>
</gene>
<dbReference type="Proteomes" id="UP000199345">
    <property type="component" value="Unassembled WGS sequence"/>
</dbReference>
<dbReference type="PANTHER" id="PTHR35177:SF2">
    <property type="entry name" value="HYDROGENASE MATURATION FACTOR HYBG"/>
    <property type="match status" value="1"/>
</dbReference>
<dbReference type="InterPro" id="IPR019812">
    <property type="entry name" value="Hydgase_assmbl_chp_CS"/>
</dbReference>
<dbReference type="PRINTS" id="PR00445">
    <property type="entry name" value="HUPFHYPC"/>
</dbReference>
<dbReference type="AlphaFoldDB" id="A0A1I0DBR9"/>
<dbReference type="EMBL" id="FOIA01000019">
    <property type="protein sequence ID" value="SET29674.1"/>
    <property type="molecule type" value="Genomic_DNA"/>
</dbReference>
<dbReference type="OrthoDB" id="9806017at2"/>
<protein>
    <submittedName>
        <fullName evidence="2">Hydrogenase expression/formation protein HypC</fullName>
    </submittedName>
</protein>
<sequence>MCLAIPAKVEQFTADDNAIVELSGIRKEISLALVDEVSPGDYVIVHAGYAIQKLDVEEAERTLALFEELYAQTGNFPDFPQTGTT</sequence>
<name>A0A1I0DBR9_9PROT</name>
<accession>A0A1I0DBR9</accession>
<reference evidence="3" key="1">
    <citation type="submission" date="2016-10" db="EMBL/GenBank/DDBJ databases">
        <authorList>
            <person name="Varghese N."/>
            <person name="Submissions S."/>
        </authorList>
    </citation>
    <scope>NUCLEOTIDE SEQUENCE [LARGE SCALE GENOMIC DNA]</scope>
    <source>
        <strain evidence="3">Nm71</strain>
    </source>
</reference>
<organism evidence="2 3">
    <name type="scientific">Nitrosomonas marina</name>
    <dbReference type="NCBI Taxonomy" id="917"/>
    <lineage>
        <taxon>Bacteria</taxon>
        <taxon>Pseudomonadati</taxon>
        <taxon>Pseudomonadota</taxon>
        <taxon>Betaproteobacteria</taxon>
        <taxon>Nitrosomonadales</taxon>
        <taxon>Nitrosomonadaceae</taxon>
        <taxon>Nitrosomonas</taxon>
    </lineage>
</organism>
<evidence type="ECO:0000313" key="2">
    <source>
        <dbReference type="EMBL" id="SET29674.1"/>
    </source>
</evidence>
<dbReference type="GO" id="GO:1902670">
    <property type="term" value="F:carbon dioxide binding"/>
    <property type="evidence" value="ECO:0007669"/>
    <property type="project" value="TreeGrafter"/>
</dbReference>
<dbReference type="Gene3D" id="2.30.30.140">
    <property type="match status" value="1"/>
</dbReference>
<dbReference type="InterPro" id="IPR001109">
    <property type="entry name" value="Hydrogenase_HupF/HypC"/>
</dbReference>